<dbReference type="SUPFAM" id="SSF53807">
    <property type="entry name" value="Helical backbone' metal receptor"/>
    <property type="match status" value="1"/>
</dbReference>
<name>A0AB39BXB2_9BACI</name>
<dbReference type="PRINTS" id="PR00690">
    <property type="entry name" value="ADHESNFAMILY"/>
</dbReference>
<dbReference type="RefSeq" id="WP_368505281.1">
    <property type="nucleotide sequence ID" value="NZ_CP162551.1"/>
</dbReference>
<evidence type="ECO:0000256" key="3">
    <source>
        <dbReference type="RuleBase" id="RU003512"/>
    </source>
</evidence>
<evidence type="ECO:0000256" key="5">
    <source>
        <dbReference type="SAM" id="SignalP"/>
    </source>
</evidence>
<evidence type="ECO:0000256" key="4">
    <source>
        <dbReference type="SAM" id="MobiDB-lite"/>
    </source>
</evidence>
<protein>
    <submittedName>
        <fullName evidence="6">Zinc ABC transporter substrate-binding protein</fullName>
    </submittedName>
</protein>
<sequence>MNVKKVWGSVIVTLFLLITGCGSADEVTEEISEEVLQDDRVLASEPLDVEPLIIYTTIYALEDFTEKIGREFVQVENIIPAGADAHTYEPTIRSMIEIGDGDAFIYNGGGMEGFVETLIDTMGEEDLLLVEASEGIEFIGGGLEHDHDHSHSHDHSEEDGHSHDYDPHVFIDPVRSITLAQNIKGALIELMPEEEELFQANFEMLKTDLEALDQAFRDMVEKAEKGKFLVAHAGYTYWAERYGLEQISITGFSPTNEPSYRQLEELMAFANEHEIEYVIFEKNYTIPIAEMFLNEVNAEPLHFYNLEALTPEQRLEGKDYIKMMNENIKTLEKALN</sequence>
<evidence type="ECO:0000256" key="1">
    <source>
        <dbReference type="ARBA" id="ARBA00022448"/>
    </source>
</evidence>
<dbReference type="PRINTS" id="PR00691">
    <property type="entry name" value="ADHESINB"/>
</dbReference>
<dbReference type="Pfam" id="PF01297">
    <property type="entry name" value="ZnuA"/>
    <property type="match status" value="1"/>
</dbReference>
<dbReference type="PROSITE" id="PS51257">
    <property type="entry name" value="PROKAR_LIPOPROTEIN"/>
    <property type="match status" value="1"/>
</dbReference>
<dbReference type="PANTHER" id="PTHR42953:SF8">
    <property type="entry name" value="ZINT DOMAIN-CONTAINING PROTEIN"/>
    <property type="match status" value="1"/>
</dbReference>
<gene>
    <name evidence="6" type="ORF">AB3N04_06465</name>
</gene>
<dbReference type="InterPro" id="IPR006127">
    <property type="entry name" value="ZnuA-like"/>
</dbReference>
<dbReference type="GO" id="GO:0046872">
    <property type="term" value="F:metal ion binding"/>
    <property type="evidence" value="ECO:0007669"/>
    <property type="project" value="InterPro"/>
</dbReference>
<dbReference type="InterPro" id="IPR006128">
    <property type="entry name" value="Lipoprotein_PsaA-like"/>
</dbReference>
<feature type="signal peptide" evidence="5">
    <location>
        <begin position="1"/>
        <end position="24"/>
    </location>
</feature>
<dbReference type="EMBL" id="CP162551">
    <property type="protein sequence ID" value="XDI37955.1"/>
    <property type="molecule type" value="Genomic_DNA"/>
</dbReference>
<evidence type="ECO:0000256" key="2">
    <source>
        <dbReference type="ARBA" id="ARBA00022729"/>
    </source>
</evidence>
<dbReference type="GO" id="GO:0007155">
    <property type="term" value="P:cell adhesion"/>
    <property type="evidence" value="ECO:0007669"/>
    <property type="project" value="InterPro"/>
</dbReference>
<dbReference type="PANTHER" id="PTHR42953">
    <property type="entry name" value="HIGH-AFFINITY ZINC UPTAKE SYSTEM PROTEIN ZNUA-RELATED"/>
    <property type="match status" value="1"/>
</dbReference>
<feature type="chain" id="PRO_5044339989" evidence="5">
    <location>
        <begin position="25"/>
        <end position="336"/>
    </location>
</feature>
<feature type="compositionally biased region" description="Basic and acidic residues" evidence="4">
    <location>
        <begin position="143"/>
        <end position="164"/>
    </location>
</feature>
<dbReference type="GO" id="GO:0030001">
    <property type="term" value="P:metal ion transport"/>
    <property type="evidence" value="ECO:0007669"/>
    <property type="project" value="InterPro"/>
</dbReference>
<dbReference type="AlphaFoldDB" id="A0AB39BXB2"/>
<reference evidence="6" key="1">
    <citation type="submission" date="2024-07" db="EMBL/GenBank/DDBJ databases">
        <title>Identification and characteristics of an arsenic-resistant bacterial isolate, which belongs to a novel species.</title>
        <authorList>
            <person name="Juszczyk A."/>
            <person name="Kowalczyk A."/>
            <person name="Was K."/>
            <person name="Kosowicz W."/>
            <person name="Budzyn A."/>
            <person name="Latowski D."/>
        </authorList>
    </citation>
    <scope>NUCLEOTIDE SEQUENCE</scope>
    <source>
        <strain evidence="6">As8PL</strain>
    </source>
</reference>
<dbReference type="Gene3D" id="3.40.50.1980">
    <property type="entry name" value="Nitrogenase molybdenum iron protein domain"/>
    <property type="match status" value="2"/>
</dbReference>
<keyword evidence="2 5" id="KW-0732">Signal</keyword>
<proteinExistence type="inferred from homology"/>
<accession>A0AB39BXB2</accession>
<keyword evidence="1 3" id="KW-0813">Transport</keyword>
<dbReference type="InterPro" id="IPR006129">
    <property type="entry name" value="AdhesinB"/>
</dbReference>
<organism evidence="6">
    <name type="scientific">Alkalihalophilus sp. As8PL</name>
    <dbReference type="NCBI Taxonomy" id="3237103"/>
    <lineage>
        <taxon>Bacteria</taxon>
        <taxon>Bacillati</taxon>
        <taxon>Bacillota</taxon>
        <taxon>Bacilli</taxon>
        <taxon>Bacillales</taxon>
        <taxon>Bacillaceae</taxon>
        <taxon>Alkalihalophilus</taxon>
    </lineage>
</organism>
<dbReference type="InterPro" id="IPR050492">
    <property type="entry name" value="Bact_metal-bind_prot9"/>
</dbReference>
<feature type="region of interest" description="Disordered" evidence="4">
    <location>
        <begin position="141"/>
        <end position="164"/>
    </location>
</feature>
<comment type="similarity">
    <text evidence="3">Belongs to the bacterial solute-binding protein 9 family.</text>
</comment>
<evidence type="ECO:0000313" key="6">
    <source>
        <dbReference type="EMBL" id="XDI37955.1"/>
    </source>
</evidence>